<dbReference type="AlphaFoldDB" id="A0A6I2F6R5"/>
<evidence type="ECO:0000256" key="1">
    <source>
        <dbReference type="ARBA" id="ARBA00004651"/>
    </source>
</evidence>
<feature type="transmembrane region" description="Helical" evidence="7">
    <location>
        <begin position="52"/>
        <end position="80"/>
    </location>
</feature>
<feature type="transmembrane region" description="Helical" evidence="7">
    <location>
        <begin position="171"/>
        <end position="193"/>
    </location>
</feature>
<dbReference type="InterPro" id="IPR036938">
    <property type="entry name" value="PAP2/HPO_sf"/>
</dbReference>
<dbReference type="PANTHER" id="PTHR14969:SF62">
    <property type="entry name" value="DECAPRENYLPHOSPHORYL-5-PHOSPHORIBOSE PHOSPHATASE RV3807C-RELATED"/>
    <property type="match status" value="1"/>
</dbReference>
<dbReference type="SUPFAM" id="SSF48317">
    <property type="entry name" value="Acid phosphatase/Vanadium-dependent haloperoxidase"/>
    <property type="match status" value="1"/>
</dbReference>
<dbReference type="CDD" id="cd03392">
    <property type="entry name" value="PAP2_like_2"/>
    <property type="match status" value="1"/>
</dbReference>
<evidence type="ECO:0000256" key="6">
    <source>
        <dbReference type="ARBA" id="ARBA00023136"/>
    </source>
</evidence>
<keyword evidence="10" id="KW-1185">Reference proteome</keyword>
<reference evidence="9 10" key="1">
    <citation type="submission" date="2019-10" db="EMBL/GenBank/DDBJ databases">
        <authorList>
            <person name="Nie G."/>
            <person name="Ming H."/>
            <person name="Yi B."/>
        </authorList>
    </citation>
    <scope>NUCLEOTIDE SEQUENCE [LARGE SCALE GENOMIC DNA]</scope>
    <source>
        <strain evidence="9 10">CFH 90414</strain>
    </source>
</reference>
<evidence type="ECO:0000313" key="9">
    <source>
        <dbReference type="EMBL" id="MRG61165.1"/>
    </source>
</evidence>
<keyword evidence="4" id="KW-0378">Hydrolase</keyword>
<feature type="transmembrane region" description="Helical" evidence="7">
    <location>
        <begin position="129"/>
        <end position="159"/>
    </location>
</feature>
<feature type="transmembrane region" description="Helical" evidence="7">
    <location>
        <begin position="7"/>
        <end position="32"/>
    </location>
</feature>
<organism evidence="9 10">
    <name type="scientific">Agromyces agglutinans</name>
    <dbReference type="NCBI Taxonomy" id="2662258"/>
    <lineage>
        <taxon>Bacteria</taxon>
        <taxon>Bacillati</taxon>
        <taxon>Actinomycetota</taxon>
        <taxon>Actinomycetes</taxon>
        <taxon>Micrococcales</taxon>
        <taxon>Microbacteriaceae</taxon>
        <taxon>Agromyces</taxon>
    </lineage>
</organism>
<protein>
    <submittedName>
        <fullName evidence="9">Phosphatase PAP2 family protein</fullName>
    </submittedName>
</protein>
<dbReference type="GO" id="GO:0005886">
    <property type="term" value="C:plasma membrane"/>
    <property type="evidence" value="ECO:0007669"/>
    <property type="project" value="UniProtKB-SubCell"/>
</dbReference>
<comment type="caution">
    <text evidence="9">The sequence shown here is derived from an EMBL/GenBank/DDBJ whole genome shotgun (WGS) entry which is preliminary data.</text>
</comment>
<dbReference type="Pfam" id="PF01569">
    <property type="entry name" value="PAP2"/>
    <property type="match status" value="1"/>
</dbReference>
<dbReference type="GO" id="GO:0016787">
    <property type="term" value="F:hydrolase activity"/>
    <property type="evidence" value="ECO:0007669"/>
    <property type="project" value="UniProtKB-KW"/>
</dbReference>
<dbReference type="InterPro" id="IPR000326">
    <property type="entry name" value="PAP2/HPO"/>
</dbReference>
<dbReference type="Proteomes" id="UP000431080">
    <property type="component" value="Unassembled WGS sequence"/>
</dbReference>
<evidence type="ECO:0000256" key="4">
    <source>
        <dbReference type="ARBA" id="ARBA00022801"/>
    </source>
</evidence>
<feature type="domain" description="Phosphatidic acid phosphatase type 2/haloperoxidase" evidence="8">
    <location>
        <begin position="85"/>
        <end position="190"/>
    </location>
</feature>
<dbReference type="EMBL" id="WJIF01000010">
    <property type="protein sequence ID" value="MRG61165.1"/>
    <property type="molecule type" value="Genomic_DNA"/>
</dbReference>
<keyword evidence="2" id="KW-1003">Cell membrane</keyword>
<accession>A0A6I2F6R5</accession>
<dbReference type="Gene3D" id="1.20.144.10">
    <property type="entry name" value="Phosphatidic acid phosphatase type 2/haloperoxidase"/>
    <property type="match status" value="2"/>
</dbReference>
<proteinExistence type="predicted"/>
<comment type="subcellular location">
    <subcellularLocation>
        <location evidence="1">Cell membrane</location>
        <topology evidence="1">Multi-pass membrane protein</topology>
    </subcellularLocation>
</comment>
<evidence type="ECO:0000313" key="10">
    <source>
        <dbReference type="Proteomes" id="UP000431080"/>
    </source>
</evidence>
<gene>
    <name evidence="9" type="ORF">GE115_15020</name>
</gene>
<evidence type="ECO:0000256" key="2">
    <source>
        <dbReference type="ARBA" id="ARBA00022475"/>
    </source>
</evidence>
<evidence type="ECO:0000256" key="5">
    <source>
        <dbReference type="ARBA" id="ARBA00022989"/>
    </source>
</evidence>
<dbReference type="SMART" id="SM00014">
    <property type="entry name" value="acidPPc"/>
    <property type="match status" value="1"/>
</dbReference>
<evidence type="ECO:0000256" key="3">
    <source>
        <dbReference type="ARBA" id="ARBA00022692"/>
    </source>
</evidence>
<evidence type="ECO:0000256" key="7">
    <source>
        <dbReference type="SAM" id="Phobius"/>
    </source>
</evidence>
<keyword evidence="5 7" id="KW-1133">Transmembrane helix</keyword>
<sequence>MGRRVPLIAGSVAVGIAAVLGLLVVLRSGMLVELDEEWAEDILTLRGPMGEVFALLMNWLGGGIVGVFVVPVLAAIVLIACRRPWGALYFIVASAASAGVVQLLKHLFGRARPEDIMVVSDLGSFPSGHVANAATIAVAFAVIAPGFWVFVAGAAYTVLMAISRTYLGAHWLTDTIGGFLVGAGVALLVWAALAGPLERERLAWTAWRSEINRVRAEAHVTPPRRAR</sequence>
<keyword evidence="6 7" id="KW-0472">Membrane</keyword>
<name>A0A6I2F6R5_9MICO</name>
<dbReference type="PANTHER" id="PTHR14969">
    <property type="entry name" value="SPHINGOSINE-1-PHOSPHATE PHOSPHOHYDROLASE"/>
    <property type="match status" value="1"/>
</dbReference>
<evidence type="ECO:0000259" key="8">
    <source>
        <dbReference type="SMART" id="SM00014"/>
    </source>
</evidence>
<keyword evidence="3 7" id="KW-0812">Transmembrane</keyword>